<protein>
    <submittedName>
        <fullName evidence="1">Uncharacterized protein</fullName>
    </submittedName>
</protein>
<evidence type="ECO:0000313" key="2">
    <source>
        <dbReference type="Proteomes" id="UP000241074"/>
    </source>
</evidence>
<gene>
    <name evidence="1" type="ORF">C7S18_23865</name>
</gene>
<keyword evidence="1" id="KW-0614">Plasmid</keyword>
<geneLocation type="plasmid" evidence="1">
    <name>unnamed</name>
</geneLocation>
<dbReference type="AlphaFoldDB" id="A0A2P1PZS0"/>
<reference evidence="1 2" key="1">
    <citation type="submission" date="2018-03" db="EMBL/GenBank/DDBJ databases">
        <title>Ahniella affigens gen. nov., sp. nov., a gammaproteobacterium isolated from sandy soil near a stream.</title>
        <authorList>
            <person name="Ko Y."/>
            <person name="Kim J.-H."/>
        </authorList>
    </citation>
    <scope>NUCLEOTIDE SEQUENCE [LARGE SCALE GENOMIC DNA]</scope>
    <source>
        <strain evidence="1 2">D13</strain>
        <plasmid evidence="2">Plasmid unnamed</plasmid>
    </source>
</reference>
<proteinExistence type="predicted"/>
<reference evidence="1 2" key="2">
    <citation type="submission" date="2018-03" db="EMBL/GenBank/DDBJ databases">
        <authorList>
            <person name="Keele B.F."/>
        </authorList>
    </citation>
    <scope>NUCLEOTIDE SEQUENCE [LARGE SCALE GENOMIC DNA]</scope>
    <source>
        <strain evidence="1 2">D13</strain>
        <plasmid evidence="2">Plasmid unnamed</plasmid>
    </source>
</reference>
<evidence type="ECO:0000313" key="1">
    <source>
        <dbReference type="EMBL" id="AVQ00338.1"/>
    </source>
</evidence>
<dbReference type="Proteomes" id="UP000241074">
    <property type="component" value="Plasmid unnamed"/>
</dbReference>
<sequence>MTLDSTDKGVFVDKLRNVDPGQFMYCLSKGVKALVFARIARSDYNLPELIRARTDLDDHEWVGVRIGPGRCVDLFFDFPKSLAEGE</sequence>
<accession>A0A2P1PZS0</accession>
<name>A0A2P1PZS0_9GAMM</name>
<dbReference type="EMBL" id="CP027861">
    <property type="protein sequence ID" value="AVQ00338.1"/>
    <property type="molecule type" value="Genomic_DNA"/>
</dbReference>
<dbReference type="KEGG" id="xba:C7S18_23865"/>
<keyword evidence="2" id="KW-1185">Reference proteome</keyword>
<organism evidence="1 2">
    <name type="scientific">Ahniella affigens</name>
    <dbReference type="NCBI Taxonomy" id="2021234"/>
    <lineage>
        <taxon>Bacteria</taxon>
        <taxon>Pseudomonadati</taxon>
        <taxon>Pseudomonadota</taxon>
        <taxon>Gammaproteobacteria</taxon>
        <taxon>Lysobacterales</taxon>
        <taxon>Rhodanobacteraceae</taxon>
        <taxon>Ahniella</taxon>
    </lineage>
</organism>